<comment type="caution">
    <text evidence="2">The sequence shown here is derived from an EMBL/GenBank/DDBJ whole genome shotgun (WGS) entry which is preliminary data.</text>
</comment>
<evidence type="ECO:0000313" key="3">
    <source>
        <dbReference type="Proteomes" id="UP000095759"/>
    </source>
</evidence>
<keyword evidence="1" id="KW-1133">Transmembrane helix</keyword>
<keyword evidence="1" id="KW-0472">Membrane</keyword>
<accession>A0A1E5PHI1</accession>
<evidence type="ECO:0000313" key="2">
    <source>
        <dbReference type="EMBL" id="OEJ28989.1"/>
    </source>
</evidence>
<dbReference type="InterPro" id="IPR036259">
    <property type="entry name" value="MFS_trans_sf"/>
</dbReference>
<evidence type="ECO:0008006" key="4">
    <source>
        <dbReference type="Google" id="ProtNLM"/>
    </source>
</evidence>
<organism evidence="2 3">
    <name type="scientific">Streptomyces agglomeratus</name>
    <dbReference type="NCBI Taxonomy" id="285458"/>
    <lineage>
        <taxon>Bacteria</taxon>
        <taxon>Bacillati</taxon>
        <taxon>Actinomycetota</taxon>
        <taxon>Actinomycetes</taxon>
        <taxon>Kitasatosporales</taxon>
        <taxon>Streptomycetaceae</taxon>
        <taxon>Streptomyces</taxon>
    </lineage>
</organism>
<dbReference type="SUPFAM" id="SSF103473">
    <property type="entry name" value="MFS general substrate transporter"/>
    <property type="match status" value="1"/>
</dbReference>
<feature type="transmembrane region" description="Helical" evidence="1">
    <location>
        <begin position="12"/>
        <end position="32"/>
    </location>
</feature>
<sequence>MAYRRRFHPCEWDGLLLIGLGLGVMLTPSVNVVQSSFPEEQQGEISGLSRSVSNLGSSFGTAIAGTILVAGLTKGAYAAAMITLAAIGLAGLAAAALLPRETGAPNTRVSRTKPPPTRP</sequence>
<proteinExistence type="predicted"/>
<feature type="transmembrane region" description="Helical" evidence="1">
    <location>
        <begin position="77"/>
        <end position="98"/>
    </location>
</feature>
<dbReference type="Pfam" id="PF07690">
    <property type="entry name" value="MFS_1"/>
    <property type="match status" value="1"/>
</dbReference>
<dbReference type="InterPro" id="IPR011701">
    <property type="entry name" value="MFS"/>
</dbReference>
<protein>
    <recommendedName>
        <fullName evidence="4">Major facilitator superfamily (MFS) profile domain-containing protein</fullName>
    </recommendedName>
</protein>
<keyword evidence="3" id="KW-1185">Reference proteome</keyword>
<dbReference type="AlphaFoldDB" id="A0A1E5PHI1"/>
<dbReference type="Proteomes" id="UP000095759">
    <property type="component" value="Unassembled WGS sequence"/>
</dbReference>
<feature type="transmembrane region" description="Helical" evidence="1">
    <location>
        <begin position="52"/>
        <end position="70"/>
    </location>
</feature>
<gene>
    <name evidence="2" type="ORF">AS594_35790</name>
</gene>
<dbReference type="Gene3D" id="1.20.1250.20">
    <property type="entry name" value="MFS general substrate transporter like domains"/>
    <property type="match status" value="1"/>
</dbReference>
<reference evidence="2 3" key="1">
    <citation type="submission" date="2016-08" db="EMBL/GenBank/DDBJ databases">
        <title>Complete genome sequence of Streptomyces agglomeratus strain 6-3-2, a novel anti-MRSA actinomycete isolated from Wuli of Tebit, China.</title>
        <authorList>
            <person name="Chen X."/>
        </authorList>
    </citation>
    <scope>NUCLEOTIDE SEQUENCE [LARGE SCALE GENOMIC DNA]</scope>
    <source>
        <strain evidence="2 3">6-3-2</strain>
    </source>
</reference>
<keyword evidence="1" id="KW-0812">Transmembrane</keyword>
<name>A0A1E5PHI1_9ACTN</name>
<dbReference type="GO" id="GO:0022857">
    <property type="term" value="F:transmembrane transporter activity"/>
    <property type="evidence" value="ECO:0007669"/>
    <property type="project" value="InterPro"/>
</dbReference>
<dbReference type="EMBL" id="MEHJ01000001">
    <property type="protein sequence ID" value="OEJ28989.1"/>
    <property type="molecule type" value="Genomic_DNA"/>
</dbReference>
<evidence type="ECO:0000256" key="1">
    <source>
        <dbReference type="SAM" id="Phobius"/>
    </source>
</evidence>